<keyword evidence="4 5" id="KW-0505">Motor protein</keyword>
<dbReference type="GO" id="GO:0005524">
    <property type="term" value="F:ATP binding"/>
    <property type="evidence" value="ECO:0007669"/>
    <property type="project" value="UniProtKB-UniRule"/>
</dbReference>
<feature type="binding site" evidence="5">
    <location>
        <begin position="229"/>
        <end position="236"/>
    </location>
    <ligand>
        <name>ATP</name>
        <dbReference type="ChEBI" id="CHEBI:30616"/>
    </ligand>
</feature>
<feature type="coiled-coil region" evidence="6">
    <location>
        <begin position="748"/>
        <end position="848"/>
    </location>
</feature>
<gene>
    <name evidence="9" type="ORF">GGI19_000276</name>
</gene>
<dbReference type="PANTHER" id="PTHR24115:SF1008">
    <property type="entry name" value="KINESIN-LIKE PROTEIN SUBITO"/>
    <property type="match status" value="1"/>
</dbReference>
<evidence type="ECO:0000256" key="3">
    <source>
        <dbReference type="ARBA" id="ARBA00022840"/>
    </source>
</evidence>
<dbReference type="EMBL" id="JANBUH010000006">
    <property type="protein sequence ID" value="KAJ2757124.1"/>
    <property type="molecule type" value="Genomic_DNA"/>
</dbReference>
<evidence type="ECO:0000256" key="6">
    <source>
        <dbReference type="SAM" id="Coils"/>
    </source>
</evidence>
<reference evidence="9" key="1">
    <citation type="submission" date="2022-07" db="EMBL/GenBank/DDBJ databases">
        <title>Phylogenomic reconstructions and comparative analyses of Kickxellomycotina fungi.</title>
        <authorList>
            <person name="Reynolds N.K."/>
            <person name="Stajich J.E."/>
            <person name="Barry K."/>
            <person name="Grigoriev I.V."/>
            <person name="Crous P."/>
            <person name="Smith M.E."/>
        </authorList>
    </citation>
    <scope>NUCLEOTIDE SEQUENCE</scope>
    <source>
        <strain evidence="9">BCRC 34297</strain>
    </source>
</reference>
<organism evidence="9 10">
    <name type="scientific">Coemansia pectinata</name>
    <dbReference type="NCBI Taxonomy" id="1052879"/>
    <lineage>
        <taxon>Eukaryota</taxon>
        <taxon>Fungi</taxon>
        <taxon>Fungi incertae sedis</taxon>
        <taxon>Zoopagomycota</taxon>
        <taxon>Kickxellomycotina</taxon>
        <taxon>Kickxellomycetes</taxon>
        <taxon>Kickxellales</taxon>
        <taxon>Kickxellaceae</taxon>
        <taxon>Coemansia</taxon>
    </lineage>
</organism>
<keyword evidence="6" id="KW-0175">Coiled coil</keyword>
<feature type="domain" description="Kinesin motor" evidence="8">
    <location>
        <begin position="142"/>
        <end position="605"/>
    </location>
</feature>
<feature type="region of interest" description="Disordered" evidence="7">
    <location>
        <begin position="856"/>
        <end position="881"/>
    </location>
</feature>
<dbReference type="InterPro" id="IPR027640">
    <property type="entry name" value="Kinesin-like_fam"/>
</dbReference>
<accession>A0A9W8H148</accession>
<dbReference type="Gene3D" id="3.40.850.10">
    <property type="entry name" value="Kinesin motor domain"/>
    <property type="match status" value="1"/>
</dbReference>
<comment type="caution">
    <text evidence="9">The sequence shown here is derived from an EMBL/GenBank/DDBJ whole genome shotgun (WGS) entry which is preliminary data.</text>
</comment>
<protein>
    <recommendedName>
        <fullName evidence="8">Kinesin motor domain-containing protein</fullName>
    </recommendedName>
</protein>
<feature type="coiled-coil region" evidence="6">
    <location>
        <begin position="946"/>
        <end position="973"/>
    </location>
</feature>
<dbReference type="PANTHER" id="PTHR24115">
    <property type="entry name" value="KINESIN-RELATED"/>
    <property type="match status" value="1"/>
</dbReference>
<dbReference type="GO" id="GO:0008017">
    <property type="term" value="F:microtubule binding"/>
    <property type="evidence" value="ECO:0007669"/>
    <property type="project" value="InterPro"/>
</dbReference>
<dbReference type="GO" id="GO:0005871">
    <property type="term" value="C:kinesin complex"/>
    <property type="evidence" value="ECO:0007669"/>
    <property type="project" value="TreeGrafter"/>
</dbReference>
<dbReference type="OrthoDB" id="123929at2759"/>
<keyword evidence="1" id="KW-0493">Microtubule</keyword>
<dbReference type="SUPFAM" id="SSF52540">
    <property type="entry name" value="P-loop containing nucleoside triphosphate hydrolases"/>
    <property type="match status" value="1"/>
</dbReference>
<dbReference type="GO" id="GO:0003777">
    <property type="term" value="F:microtubule motor activity"/>
    <property type="evidence" value="ECO:0007669"/>
    <property type="project" value="InterPro"/>
</dbReference>
<dbReference type="PROSITE" id="PS50067">
    <property type="entry name" value="KINESIN_MOTOR_2"/>
    <property type="match status" value="1"/>
</dbReference>
<evidence type="ECO:0000256" key="5">
    <source>
        <dbReference type="PROSITE-ProRule" id="PRU00283"/>
    </source>
</evidence>
<comment type="similarity">
    <text evidence="5">Belongs to the TRAFAC class myosin-kinesin ATPase superfamily. Kinesin family.</text>
</comment>
<name>A0A9W8H148_9FUNG</name>
<feature type="region of interest" description="Disordered" evidence="7">
    <location>
        <begin position="1178"/>
        <end position="1203"/>
    </location>
</feature>
<feature type="region of interest" description="Disordered" evidence="7">
    <location>
        <begin position="1"/>
        <end position="76"/>
    </location>
</feature>
<dbReference type="GO" id="GO:0007018">
    <property type="term" value="P:microtubule-based movement"/>
    <property type="evidence" value="ECO:0007669"/>
    <property type="project" value="InterPro"/>
</dbReference>
<feature type="region of interest" description="Disordered" evidence="7">
    <location>
        <begin position="1250"/>
        <end position="1271"/>
    </location>
</feature>
<evidence type="ECO:0000256" key="1">
    <source>
        <dbReference type="ARBA" id="ARBA00022701"/>
    </source>
</evidence>
<keyword evidence="2 5" id="KW-0547">Nucleotide-binding</keyword>
<sequence>MPPRKGPSRKAATGAKKRAVAQTDEEEMSSGQASQRELLKDQPDSDDGAHTPPLASRIEPVTPRHSMFGQGTKSPYIKSGLVRPTVLSPEGRGTPRQIFTPLFGGRKYARGHIDMGKAQRAVSRTPFTARRGIADYEAEKDPIKTYIRLKPADPTVYGGVAPKSLLQVVSDKEVEMSRGLAEDGAVAERYLFAGVLPSLAKQPRVFEVCALPVVKDLLSGYNTLLFSYGITNSGKTYTVQGTSEAPGMLPRSIKTILDVLDARELQGDFAVRPRYATQVEYCSDPRIVAPTFRVAPGEDAWVRQFEEGSDPCVSELAQELDRGDDGDWVYQLYVSYFEVYNEMVYDLLDLTTLTTVHVKTAEPAKRARGKARGRKQADDGDPLVMSVAQIAALPRSALLLRSEGGRGGNEAFVEGATEVRIRSTRDLVRILVHGQMRRSVHATGLNAGSSRSHAVFQAKLVKIRRDAQITPMAPVPPEACASVRTMTVVDLAGSERAKRTQNSGDRLAEAGKINVSLMTLKKCLDVRRFNAASGEAELVPYNESKVTRLFQPALEGGAKTIMVVCIDPYEHTDVDALSRASMAGPSLSFTETKNVLDFARVASELVTRVRRVEDPVQPSRLGELMRSAGQAEDFVDEEEEEDEIFFDTDAEGDGAVGRKRTSSVVDVGVQTEESLLDAKRQRRDLGGSWQHPSVAGEPQSPRAVPFSPRRMEVSSVGVTALNRDSTFSFEASAAVGSPLMLSPGSGGSEQQRREIAGLRGALAAAQQQAMRQQAERASETDELVAYAEALEAGVAQLQGQSVAAQERVLRIEEETRAEVAGFFMAKIAELKRASADRLADELARSEERAAHKIDILSRLRPNPESSDDEGPAGAEVPTVSPRTAVRRAVSRAASKKANKVASVSAGENHELGRLRGLVEYLEGQVQSLTTQLEMVAQARAADRDRRETLEAALVDANERAAAAEARLMRLTSANAAAAELALTRQHERERAELLAQITMFKAQLRDAETLALRARRAWETQELLPVQERLRVLVAAQAAQTEASADEELERVCRDRDSAWAWWTREQERCSQLCAQNDVLMREIRHLRATTAAAGERAPSVLVESAGSATDDDDDDGFCKISLRSVASASAINGAGDPGASMISDLDRVASKARVLVRVPKQPQLPPALGVPRESLDSLASHARQVSPPGAAASSRNEGGRAKRVVSRVFQHFTPDAKPRRDPRPYLAGRFANTDTAVGCYSAEVFSYEDGTQDPSQQHLPPPGRPRGATTESLDADMRHAKVRSIVYSGPIVSHATGGVSVTFTSQAVRDLPLASTAAEHIPEEDEDEVSDHLSRSSASPQGTKRARAAQALASSHVEQDSEYGSEHDVSDQGSVESAVGIESAIAGATGGKKKRRLHAAHTVLDIDGSPASDYEGRLAMPARRAVTPKITGSWPPSSSPSYQPLAPPAQGGTPLASRVSSAALPQESKNPVLFTPVRTRSKNRLPTDVSPTDREDKNESIFLTPMKMLNRLRHRKK</sequence>
<evidence type="ECO:0000256" key="7">
    <source>
        <dbReference type="SAM" id="MobiDB-lite"/>
    </source>
</evidence>
<feature type="region of interest" description="Disordered" evidence="7">
    <location>
        <begin position="1430"/>
        <end position="1502"/>
    </location>
</feature>
<feature type="region of interest" description="Disordered" evidence="7">
    <location>
        <begin position="684"/>
        <end position="705"/>
    </location>
</feature>
<evidence type="ECO:0000256" key="4">
    <source>
        <dbReference type="ARBA" id="ARBA00023175"/>
    </source>
</evidence>
<keyword evidence="3 5" id="KW-0067">ATP-binding</keyword>
<proteinExistence type="inferred from homology"/>
<dbReference type="InterPro" id="IPR001752">
    <property type="entry name" value="Kinesin_motor_dom"/>
</dbReference>
<keyword evidence="10" id="KW-1185">Reference proteome</keyword>
<dbReference type="Pfam" id="PF00225">
    <property type="entry name" value="Kinesin"/>
    <property type="match status" value="1"/>
</dbReference>
<feature type="region of interest" description="Disordered" evidence="7">
    <location>
        <begin position="1318"/>
        <end position="1376"/>
    </location>
</feature>
<dbReference type="GO" id="GO:0005634">
    <property type="term" value="C:nucleus"/>
    <property type="evidence" value="ECO:0007669"/>
    <property type="project" value="TreeGrafter"/>
</dbReference>
<evidence type="ECO:0000259" key="8">
    <source>
        <dbReference type="PROSITE" id="PS50067"/>
    </source>
</evidence>
<evidence type="ECO:0000313" key="9">
    <source>
        <dbReference type="EMBL" id="KAJ2757124.1"/>
    </source>
</evidence>
<dbReference type="InterPro" id="IPR027417">
    <property type="entry name" value="P-loop_NTPase"/>
</dbReference>
<dbReference type="InterPro" id="IPR036961">
    <property type="entry name" value="Kinesin_motor_dom_sf"/>
</dbReference>
<dbReference type="GO" id="GO:0016887">
    <property type="term" value="F:ATP hydrolysis activity"/>
    <property type="evidence" value="ECO:0007669"/>
    <property type="project" value="TreeGrafter"/>
</dbReference>
<dbReference type="Proteomes" id="UP001140011">
    <property type="component" value="Unassembled WGS sequence"/>
</dbReference>
<dbReference type="PRINTS" id="PR00380">
    <property type="entry name" value="KINESINHEAVY"/>
</dbReference>
<evidence type="ECO:0000313" key="10">
    <source>
        <dbReference type="Proteomes" id="UP001140011"/>
    </source>
</evidence>
<dbReference type="SMART" id="SM00129">
    <property type="entry name" value="KISc"/>
    <property type="match status" value="1"/>
</dbReference>
<feature type="compositionally biased region" description="Low complexity" evidence="7">
    <location>
        <begin position="1434"/>
        <end position="1445"/>
    </location>
</feature>
<evidence type="ECO:0000256" key="2">
    <source>
        <dbReference type="ARBA" id="ARBA00022741"/>
    </source>
</evidence>
<feature type="compositionally biased region" description="Basic and acidic residues" evidence="7">
    <location>
        <begin position="37"/>
        <end position="49"/>
    </location>
</feature>
<dbReference type="GO" id="GO:0005874">
    <property type="term" value="C:microtubule"/>
    <property type="evidence" value="ECO:0007669"/>
    <property type="project" value="UniProtKB-KW"/>
</dbReference>